<reference evidence="2" key="1">
    <citation type="submission" date="2020-03" db="EMBL/GenBank/DDBJ databases">
        <title>Castanea mollissima Vanexum genome sequencing.</title>
        <authorList>
            <person name="Staton M."/>
        </authorList>
    </citation>
    <scope>NUCLEOTIDE SEQUENCE</scope>
    <source>
        <tissue evidence="2">Leaf</tissue>
    </source>
</reference>
<evidence type="ECO:0000313" key="3">
    <source>
        <dbReference type="Proteomes" id="UP000737018"/>
    </source>
</evidence>
<feature type="region of interest" description="Disordered" evidence="1">
    <location>
        <begin position="51"/>
        <end position="71"/>
    </location>
</feature>
<evidence type="ECO:0000313" key="2">
    <source>
        <dbReference type="EMBL" id="KAF3976466.1"/>
    </source>
</evidence>
<protein>
    <submittedName>
        <fullName evidence="2">Uncharacterized protein</fullName>
    </submittedName>
</protein>
<dbReference type="Proteomes" id="UP000737018">
    <property type="component" value="Unassembled WGS sequence"/>
</dbReference>
<gene>
    <name evidence="2" type="ORF">CMV_000353</name>
</gene>
<sequence length="71" mass="7767">MEKLAQDLKKGFLRVAETIKTCKPCRGNENGDEPKLESVEKLSVQERAIHITAARGPKRPSVPKGAPPQTS</sequence>
<dbReference type="EMBL" id="JRKL02000017">
    <property type="protein sequence ID" value="KAF3976466.1"/>
    <property type="molecule type" value="Genomic_DNA"/>
</dbReference>
<accession>A0A8J4W7J5</accession>
<comment type="caution">
    <text evidence="2">The sequence shown here is derived from an EMBL/GenBank/DDBJ whole genome shotgun (WGS) entry which is preliminary data.</text>
</comment>
<organism evidence="2 3">
    <name type="scientific">Castanea mollissima</name>
    <name type="common">Chinese chestnut</name>
    <dbReference type="NCBI Taxonomy" id="60419"/>
    <lineage>
        <taxon>Eukaryota</taxon>
        <taxon>Viridiplantae</taxon>
        <taxon>Streptophyta</taxon>
        <taxon>Embryophyta</taxon>
        <taxon>Tracheophyta</taxon>
        <taxon>Spermatophyta</taxon>
        <taxon>Magnoliopsida</taxon>
        <taxon>eudicotyledons</taxon>
        <taxon>Gunneridae</taxon>
        <taxon>Pentapetalae</taxon>
        <taxon>rosids</taxon>
        <taxon>fabids</taxon>
        <taxon>Fagales</taxon>
        <taxon>Fagaceae</taxon>
        <taxon>Castanea</taxon>
    </lineage>
</organism>
<name>A0A8J4W7J5_9ROSI</name>
<dbReference type="AlphaFoldDB" id="A0A8J4W7J5"/>
<proteinExistence type="predicted"/>
<keyword evidence="3" id="KW-1185">Reference proteome</keyword>
<dbReference type="OrthoDB" id="951180at2759"/>
<evidence type="ECO:0000256" key="1">
    <source>
        <dbReference type="SAM" id="MobiDB-lite"/>
    </source>
</evidence>